<keyword evidence="3" id="KW-1185">Reference proteome</keyword>
<dbReference type="InterPro" id="IPR028087">
    <property type="entry name" value="Tad_N"/>
</dbReference>
<evidence type="ECO:0000313" key="2">
    <source>
        <dbReference type="EMBL" id="OYO10549.1"/>
    </source>
</evidence>
<dbReference type="EMBL" id="NMVO01000016">
    <property type="protein sequence ID" value="OYO10549.1"/>
    <property type="molecule type" value="Genomic_DNA"/>
</dbReference>
<comment type="caution">
    <text evidence="2">The sequence shown here is derived from an EMBL/GenBank/DDBJ whole genome shotgun (WGS) entry which is preliminary data.</text>
</comment>
<evidence type="ECO:0000313" key="3">
    <source>
        <dbReference type="Proteomes" id="UP000215896"/>
    </source>
</evidence>
<dbReference type="Pfam" id="PF13400">
    <property type="entry name" value="Tad"/>
    <property type="match status" value="1"/>
</dbReference>
<proteinExistence type="predicted"/>
<dbReference type="Proteomes" id="UP000215896">
    <property type="component" value="Unassembled WGS sequence"/>
</dbReference>
<accession>A0A4R6LW16</accession>
<dbReference type="AlphaFoldDB" id="A0A255G3Q7"/>
<accession>A0A255G3Q7</accession>
<feature type="domain" description="Putative Flp pilus-assembly TadG-like N-terminal" evidence="1">
    <location>
        <begin position="3"/>
        <end position="45"/>
    </location>
</feature>
<evidence type="ECO:0000259" key="1">
    <source>
        <dbReference type="Pfam" id="PF13400"/>
    </source>
</evidence>
<reference evidence="2 3" key="1">
    <citation type="submission" date="2017-07" db="EMBL/GenBank/DDBJ databases">
        <title>Draft whole genome sequences of clinical Proprionibacteriaceae strains.</title>
        <authorList>
            <person name="Bernier A.-M."/>
            <person name="Bernard K."/>
            <person name="Domingo M.-C."/>
        </authorList>
    </citation>
    <scope>NUCLEOTIDE SEQUENCE [LARGE SCALE GENOMIC DNA]</scope>
    <source>
        <strain evidence="2 3">NML 030167</strain>
    </source>
</reference>
<dbReference type="OrthoDB" id="10003580at2"/>
<sequence>MSTSVLVLFWVLALLILAGLVVDGGQQVTAARRAEAVAAGAARAATDAGAPSRVAGRSDPGAALSAANRYLAASGPVTGSASLDAGTVRVTTSHRAPTIFLSLLGIREVRASASARADLLEAD</sequence>
<protein>
    <submittedName>
        <fullName evidence="2">Pilus assembly protein TadE</fullName>
    </submittedName>
</protein>
<name>A0A255G3Q7_9ACTN</name>
<organism evidence="2 3">
    <name type="scientific">Enemella evansiae</name>
    <dbReference type="NCBI Taxonomy" id="2016499"/>
    <lineage>
        <taxon>Bacteria</taxon>
        <taxon>Bacillati</taxon>
        <taxon>Actinomycetota</taxon>
        <taxon>Actinomycetes</taxon>
        <taxon>Propionibacteriales</taxon>
        <taxon>Propionibacteriaceae</taxon>
        <taxon>Enemella</taxon>
    </lineage>
</organism>
<gene>
    <name evidence="2" type="ORF">CGZ94_16170</name>
</gene>